<evidence type="ECO:0000313" key="5">
    <source>
        <dbReference type="EMBL" id="URZ10862.1"/>
    </source>
</evidence>
<keyword evidence="3 5" id="KW-0347">Helicase</keyword>
<protein>
    <submittedName>
        <fullName evidence="5">DNA helicase IV</fullName>
        <ecNumber evidence="5">3.6.4.12</ecNumber>
    </submittedName>
</protein>
<evidence type="ECO:0000256" key="4">
    <source>
        <dbReference type="ARBA" id="ARBA00022840"/>
    </source>
</evidence>
<reference evidence="5 6" key="1">
    <citation type="submission" date="2022-04" db="EMBL/GenBank/DDBJ databases">
        <title>Genome sequence of C. roseum typestrain.</title>
        <authorList>
            <person name="Poehlein A."/>
            <person name="Schoch T."/>
            <person name="Duerre P."/>
            <person name="Daniel R."/>
        </authorList>
    </citation>
    <scope>NUCLEOTIDE SEQUENCE [LARGE SCALE GENOMIC DNA]</scope>
    <source>
        <strain evidence="5 6">DSM 7320</strain>
    </source>
</reference>
<accession>A0A1S8LBW9</accession>
<dbReference type="GO" id="GO:0005524">
    <property type="term" value="F:ATP binding"/>
    <property type="evidence" value="ECO:0007669"/>
    <property type="project" value="UniProtKB-UniRule"/>
</dbReference>
<organism evidence="5 6">
    <name type="scientific">Clostridium felsineum</name>
    <dbReference type="NCBI Taxonomy" id="36839"/>
    <lineage>
        <taxon>Bacteria</taxon>
        <taxon>Bacillati</taxon>
        <taxon>Bacillota</taxon>
        <taxon>Clostridia</taxon>
        <taxon>Eubacteriales</taxon>
        <taxon>Clostridiaceae</taxon>
        <taxon>Clostridium</taxon>
    </lineage>
</organism>
<dbReference type="PANTHER" id="PTHR11070">
    <property type="entry name" value="UVRD / RECB / PCRA DNA HELICASE FAMILY MEMBER"/>
    <property type="match status" value="1"/>
</dbReference>
<dbReference type="Pfam" id="PF00580">
    <property type="entry name" value="UvrD-helicase"/>
    <property type="match status" value="1"/>
</dbReference>
<dbReference type="NCBIfam" id="NF041464">
    <property type="entry name" value="HelD_BACSU"/>
    <property type="match status" value="1"/>
</dbReference>
<dbReference type="GO" id="GO:0016787">
    <property type="term" value="F:hydrolase activity"/>
    <property type="evidence" value="ECO:0007669"/>
    <property type="project" value="UniProtKB-UniRule"/>
</dbReference>
<gene>
    <name evidence="5" type="primary">helD_2</name>
    <name evidence="5" type="ORF">CROST_015770</name>
</gene>
<dbReference type="EC" id="3.6.4.12" evidence="5"/>
<dbReference type="STRING" id="84029.CROST_13810"/>
<dbReference type="InterPro" id="IPR048228">
    <property type="entry name" value="HelD_bacillota"/>
</dbReference>
<evidence type="ECO:0000256" key="3">
    <source>
        <dbReference type="ARBA" id="ARBA00022806"/>
    </source>
</evidence>
<evidence type="ECO:0000256" key="2">
    <source>
        <dbReference type="ARBA" id="ARBA00022801"/>
    </source>
</evidence>
<keyword evidence="6" id="KW-1185">Reference proteome</keyword>
<dbReference type="PANTHER" id="PTHR11070:SF17">
    <property type="entry name" value="DNA HELICASE IV"/>
    <property type="match status" value="1"/>
</dbReference>
<dbReference type="InterPro" id="IPR000212">
    <property type="entry name" value="DNA_helicase_UvrD/REP"/>
</dbReference>
<dbReference type="AlphaFoldDB" id="A0A1S8LBW9"/>
<name>A0A1S8LBW9_9CLOT</name>
<keyword evidence="1" id="KW-0547">Nucleotide-binding</keyword>
<keyword evidence="4" id="KW-0067">ATP-binding</keyword>
<proteinExistence type="predicted"/>
<dbReference type="GO" id="GO:0003677">
    <property type="term" value="F:DNA binding"/>
    <property type="evidence" value="ECO:0007669"/>
    <property type="project" value="InterPro"/>
</dbReference>
<dbReference type="KEGG" id="crw:CROST_015770"/>
<evidence type="ECO:0000313" key="6">
    <source>
        <dbReference type="Proteomes" id="UP000190951"/>
    </source>
</evidence>
<keyword evidence="2 5" id="KW-0378">Hydrolase</keyword>
<dbReference type="GO" id="GO:0043138">
    <property type="term" value="F:3'-5' DNA helicase activity"/>
    <property type="evidence" value="ECO:0007669"/>
    <property type="project" value="TreeGrafter"/>
</dbReference>
<dbReference type="InterPro" id="IPR014016">
    <property type="entry name" value="UvrD-like_ATP-bd"/>
</dbReference>
<dbReference type="InterPro" id="IPR027417">
    <property type="entry name" value="P-loop_NTPase"/>
</dbReference>
<dbReference type="EMBL" id="CP096983">
    <property type="protein sequence ID" value="URZ10862.1"/>
    <property type="molecule type" value="Genomic_DNA"/>
</dbReference>
<dbReference type="Proteomes" id="UP000190951">
    <property type="component" value="Chromosome"/>
</dbReference>
<dbReference type="PROSITE" id="PS51198">
    <property type="entry name" value="UVRD_HELICASE_ATP_BIND"/>
    <property type="match status" value="1"/>
</dbReference>
<sequence>MLAIEKKEFEYEKDKLKDTEEWIENQISEIQKDNVEFQNKIGNLKKQSKGKYSEELEITEKLYDITHKNLEKYSEAKLNPYFARIDFRERKRTEIESYYIGKFGLGDSKNGEEKIIDWRAPIADLYYSGTAGKTSYKISSGYVDGELYLKRKFLLDGETLKDAFDDAINEIILKAQGGEENNLVDEFLKINLEKNVSSKLKDVVATIQKEQNDIIRSEKNSALVVQGSAGSGKTTVALHRLAYLIYKYNKSLSGKDVLVVAPNKLFLDYISDVLPSLGANTVVQETFEDIALKVLGIKSRVYTKDKKLAYIFEDKNEDDKKFVIEGSNFKGSLVFKDMIDEYLKTIEEKDAVVEDIKIDGYVLFEKKEIERLFREDMAHLPIDERKDEIKRYFNLKIKDKIMSICDKISFTYEYSIARVKRNMEDSVERRKKLIELYDDRDNKKNNIKKNASIAMDEYFENWKHTDTAVILDNFFNSQEVYNNIIKGKISQRLFKYVKLEFNENRKKKIIDSDDLAAMLYVKFNIEGNNKFNFKHIIVDEAQDYSIFQFAALKNLCSSNSFTIVGDLGQGIYYYKGINDWASINKNVFNDNFNYVALSQSYRSTVEIIEFANKVLKKQNINLDPAKPVLRHGVKPEVIEFDTNKAFVEKSDEIVDKLQKLNKKNIAIIGKTYDECKKINDALRKYSKHKWKVIKENDKSFETTRIVIPSYITKGLEFDCSIIYNCSEDNYKNSELDKKILYVSLTRALHYEYIFYKGKKSKLI</sequence>
<dbReference type="GO" id="GO:0005829">
    <property type="term" value="C:cytosol"/>
    <property type="evidence" value="ECO:0007669"/>
    <property type="project" value="TreeGrafter"/>
</dbReference>
<dbReference type="Gene3D" id="3.40.50.300">
    <property type="entry name" value="P-loop containing nucleotide triphosphate hydrolases"/>
    <property type="match status" value="3"/>
</dbReference>
<evidence type="ECO:0000256" key="1">
    <source>
        <dbReference type="ARBA" id="ARBA00022741"/>
    </source>
</evidence>
<dbReference type="GO" id="GO:0000725">
    <property type="term" value="P:recombinational repair"/>
    <property type="evidence" value="ECO:0007669"/>
    <property type="project" value="TreeGrafter"/>
</dbReference>
<dbReference type="SUPFAM" id="SSF52540">
    <property type="entry name" value="P-loop containing nucleoside triphosphate hydrolases"/>
    <property type="match status" value="1"/>
</dbReference>